<evidence type="ECO:0008006" key="3">
    <source>
        <dbReference type="Google" id="ProtNLM"/>
    </source>
</evidence>
<keyword evidence="2" id="KW-1185">Reference proteome</keyword>
<dbReference type="Gene3D" id="1.25.10.10">
    <property type="entry name" value="Leucine-rich Repeat Variant"/>
    <property type="match status" value="1"/>
</dbReference>
<evidence type="ECO:0000313" key="1">
    <source>
        <dbReference type="EMBL" id="WBP84796.1"/>
    </source>
</evidence>
<sequence>MDLADALAGLDAHPWASLSHAYGSAEDLPDLLRAFAEGGEEAEEAREELYSAILHQGTVYSASVDAVPFLARIAAAGCEVVEVLLLLGGLAESDDEWQIPDGAVRAAVVGQLPLLLPLLADEDADVRSQAASVVGRTRGADGAGAALSALRGRWSVEEDPGVRAELLIAMGRLDPSGAVGQARALLGDATPRPLRLAALMVALRAGEPWSDAHHAAALGVVPTRELTVDRYSMYHRELLPAIVEDLLDRGTEADREGAFALLEAALRDQRPAVRTEALWAADEAVDRSRSAPRRLVPAIARHAADDTAARLLTKLGPLAAEAAPALAELAEQSDEKAADQALAVLVRVAPRQAAPLLARDLARRPRALEAAGGFRAPEFPFDAGLLAAVRERLAADGLGDSETISLIHLLRTWGRQAAAGLPELSAALPRHQYAATAIAAVAADLGAAVERAQAVASLRAAAGPVPVARAHHQLTGETDLLLAAAAEGLASRRDLAEAVRAAADLGTAAVGLLPALRAAVSQDAEATTPQLDADIAIATALWRIEGDAEEAMRILGSVLDRAGDQMWFRWTVLRAVEAAALLGPAARPLVPRLEELLAKPGKAPAAVLALLRITDPDSADLGQFAEIALDSIDAGFAVDDACEALREIGADALSARQRLRVAEFVDGDRRALGAGGVNDVVRDDEALRALLAAR</sequence>
<dbReference type="SUPFAM" id="SSF48371">
    <property type="entry name" value="ARM repeat"/>
    <property type="match status" value="1"/>
</dbReference>
<proteinExistence type="predicted"/>
<dbReference type="InterPro" id="IPR011989">
    <property type="entry name" value="ARM-like"/>
</dbReference>
<name>A0ABY7PWP3_9ACTN</name>
<accession>A0ABY7PWP3</accession>
<dbReference type="InterPro" id="IPR016024">
    <property type="entry name" value="ARM-type_fold"/>
</dbReference>
<dbReference type="Proteomes" id="UP001212821">
    <property type="component" value="Chromosome"/>
</dbReference>
<evidence type="ECO:0000313" key="2">
    <source>
        <dbReference type="Proteomes" id="UP001212821"/>
    </source>
</evidence>
<organism evidence="1 2">
    <name type="scientific">Kitasatospora cathayae</name>
    <dbReference type="NCBI Taxonomy" id="3004092"/>
    <lineage>
        <taxon>Bacteria</taxon>
        <taxon>Bacillati</taxon>
        <taxon>Actinomycetota</taxon>
        <taxon>Actinomycetes</taxon>
        <taxon>Kitasatosporales</taxon>
        <taxon>Streptomycetaceae</taxon>
        <taxon>Kitasatospora</taxon>
    </lineage>
</organism>
<protein>
    <recommendedName>
        <fullName evidence="3">PBS lyase</fullName>
    </recommendedName>
</protein>
<dbReference type="RefSeq" id="WP_270140289.1">
    <property type="nucleotide sequence ID" value="NZ_CP115450.1"/>
</dbReference>
<dbReference type="EMBL" id="CP115450">
    <property type="protein sequence ID" value="WBP84796.1"/>
    <property type="molecule type" value="Genomic_DNA"/>
</dbReference>
<reference evidence="2" key="1">
    <citation type="submission" date="2022-12" db="EMBL/GenBank/DDBJ databases">
        <authorList>
            <person name="Mo P."/>
        </authorList>
    </citation>
    <scope>NUCLEOTIDE SEQUENCE [LARGE SCALE GENOMIC DNA]</scope>
    <source>
        <strain evidence="2">HUAS 3-15</strain>
    </source>
</reference>
<gene>
    <name evidence="1" type="ORF">O1G21_02335</name>
</gene>
<dbReference type="Pfam" id="PF13646">
    <property type="entry name" value="HEAT_2"/>
    <property type="match status" value="1"/>
</dbReference>